<dbReference type="AlphaFoldDB" id="A0A382ZSC0"/>
<protein>
    <submittedName>
        <fullName evidence="1">Uncharacterized protein</fullName>
    </submittedName>
</protein>
<dbReference type="InterPro" id="IPR011990">
    <property type="entry name" value="TPR-like_helical_dom_sf"/>
</dbReference>
<feature type="non-terminal residue" evidence="1">
    <location>
        <position position="173"/>
    </location>
</feature>
<evidence type="ECO:0000313" key="1">
    <source>
        <dbReference type="EMBL" id="SVD97568.1"/>
    </source>
</evidence>
<reference evidence="1" key="1">
    <citation type="submission" date="2018-05" db="EMBL/GenBank/DDBJ databases">
        <authorList>
            <person name="Lanie J.A."/>
            <person name="Ng W.-L."/>
            <person name="Kazmierczak K.M."/>
            <person name="Andrzejewski T.M."/>
            <person name="Davidsen T.M."/>
            <person name="Wayne K.J."/>
            <person name="Tettelin H."/>
            <person name="Glass J.I."/>
            <person name="Rusch D."/>
            <person name="Podicherti R."/>
            <person name="Tsui H.-C.T."/>
            <person name="Winkler M.E."/>
        </authorList>
    </citation>
    <scope>NUCLEOTIDE SEQUENCE</scope>
</reference>
<accession>A0A382ZSC0</accession>
<dbReference type="InterPro" id="IPR019734">
    <property type="entry name" value="TPR_rpt"/>
</dbReference>
<organism evidence="1">
    <name type="scientific">marine metagenome</name>
    <dbReference type="NCBI Taxonomy" id="408172"/>
    <lineage>
        <taxon>unclassified sequences</taxon>
        <taxon>metagenomes</taxon>
        <taxon>ecological metagenomes</taxon>
    </lineage>
</organism>
<name>A0A382ZSC0_9ZZZZ</name>
<gene>
    <name evidence="1" type="ORF">METZ01_LOCUS450422</name>
</gene>
<sequence length="173" mass="19383">MTFLRFQIATSPALHDNSHMRVRLTFAFIFFLTDSVVAQTDGFYSPLQDIEVHRSVCRTMAETYPFAPEACQSALETISNLQDPQLLAELQSSLAVGYARNQDIDQARVLINRALKTSPDYWLVHANHGTIELLAGQFSSAEEAMDRAISLAPQLMADLYLNRSLARRGSGRF</sequence>
<dbReference type="EMBL" id="UINC01185723">
    <property type="protein sequence ID" value="SVD97568.1"/>
    <property type="molecule type" value="Genomic_DNA"/>
</dbReference>
<dbReference type="SMART" id="SM00028">
    <property type="entry name" value="TPR"/>
    <property type="match status" value="2"/>
</dbReference>
<dbReference type="SUPFAM" id="SSF48452">
    <property type="entry name" value="TPR-like"/>
    <property type="match status" value="1"/>
</dbReference>
<dbReference type="Gene3D" id="1.25.40.10">
    <property type="entry name" value="Tetratricopeptide repeat domain"/>
    <property type="match status" value="1"/>
</dbReference>
<proteinExistence type="predicted"/>